<dbReference type="InterPro" id="IPR036890">
    <property type="entry name" value="HATPase_C_sf"/>
</dbReference>
<dbReference type="SUPFAM" id="SSF55874">
    <property type="entry name" value="ATPase domain of HSP90 chaperone/DNA topoisomerase II/histidine kinase"/>
    <property type="match status" value="1"/>
</dbReference>
<evidence type="ECO:0000313" key="15">
    <source>
        <dbReference type="Proteomes" id="UP000230791"/>
    </source>
</evidence>
<keyword evidence="6" id="KW-0547">Nucleotide-binding</keyword>
<dbReference type="InterPro" id="IPR000014">
    <property type="entry name" value="PAS"/>
</dbReference>
<evidence type="ECO:0000259" key="13">
    <source>
        <dbReference type="PROSITE" id="PS50109"/>
    </source>
</evidence>
<dbReference type="CDD" id="cd00130">
    <property type="entry name" value="PAS"/>
    <property type="match status" value="1"/>
</dbReference>
<dbReference type="SUPFAM" id="SSF47384">
    <property type="entry name" value="Homodimeric domain of signal transducing histidine kinase"/>
    <property type="match status" value="1"/>
</dbReference>
<dbReference type="SMART" id="SM00387">
    <property type="entry name" value="HATPase_c"/>
    <property type="match status" value="1"/>
</dbReference>
<evidence type="ECO:0000256" key="4">
    <source>
        <dbReference type="ARBA" id="ARBA00022553"/>
    </source>
</evidence>
<evidence type="ECO:0000256" key="3">
    <source>
        <dbReference type="ARBA" id="ARBA00012438"/>
    </source>
</evidence>
<comment type="caution">
    <text evidence="14">The sequence shown here is derived from an EMBL/GenBank/DDBJ whole genome shotgun (WGS) entry which is preliminary data.</text>
</comment>
<evidence type="ECO:0000256" key="5">
    <source>
        <dbReference type="ARBA" id="ARBA00022679"/>
    </source>
</evidence>
<gene>
    <name evidence="14" type="ORF">CEV08_01215</name>
</gene>
<keyword evidence="4" id="KW-0597">Phosphoprotein</keyword>
<keyword evidence="5" id="KW-0808">Transferase</keyword>
<dbReference type="Gene3D" id="1.10.287.130">
    <property type="match status" value="1"/>
</dbReference>
<dbReference type="Proteomes" id="UP000230791">
    <property type="component" value="Unassembled WGS sequence"/>
</dbReference>
<dbReference type="PANTHER" id="PTHR43711">
    <property type="entry name" value="TWO-COMPONENT HISTIDINE KINASE"/>
    <property type="match status" value="1"/>
</dbReference>
<evidence type="ECO:0000256" key="10">
    <source>
        <dbReference type="ARBA" id="ARBA00023136"/>
    </source>
</evidence>
<keyword evidence="10 12" id="KW-0472">Membrane</keyword>
<dbReference type="Pfam" id="PF02518">
    <property type="entry name" value="HATPase_c"/>
    <property type="match status" value="1"/>
</dbReference>
<dbReference type="InterPro" id="IPR004358">
    <property type="entry name" value="Sig_transdc_His_kin-like_C"/>
</dbReference>
<dbReference type="FunFam" id="3.30.565.10:FF:000037">
    <property type="entry name" value="Hybrid sensor histidine kinase/response regulator"/>
    <property type="match status" value="1"/>
</dbReference>
<dbReference type="GO" id="GO:0005524">
    <property type="term" value="F:ATP binding"/>
    <property type="evidence" value="ECO:0007669"/>
    <property type="project" value="UniProtKB-KW"/>
</dbReference>
<protein>
    <recommendedName>
        <fullName evidence="3">histidine kinase</fullName>
        <ecNumber evidence="3">2.7.13.3</ecNumber>
    </recommendedName>
</protein>
<proteinExistence type="predicted"/>
<keyword evidence="8" id="KW-0067">ATP-binding</keyword>
<dbReference type="Pfam" id="PF08447">
    <property type="entry name" value="PAS_3"/>
    <property type="match status" value="1"/>
</dbReference>
<keyword evidence="11" id="KW-0175">Coiled coil</keyword>
<dbReference type="EC" id="2.7.13.3" evidence="3"/>
<dbReference type="RefSeq" id="WP_100129972.1">
    <property type="nucleotide sequence ID" value="NZ_CADDYJ010000003.1"/>
</dbReference>
<dbReference type="InterPro" id="IPR005467">
    <property type="entry name" value="His_kinase_dom"/>
</dbReference>
<dbReference type="PANTHER" id="PTHR43711:SF26">
    <property type="entry name" value="SENSOR HISTIDINE KINASE RCSC"/>
    <property type="match status" value="1"/>
</dbReference>
<dbReference type="EMBL" id="NJPP01000002">
    <property type="protein sequence ID" value="PIT70874.1"/>
    <property type="molecule type" value="Genomic_DNA"/>
</dbReference>
<dbReference type="PROSITE" id="PS50109">
    <property type="entry name" value="HIS_KIN"/>
    <property type="match status" value="1"/>
</dbReference>
<dbReference type="InterPro" id="IPR035965">
    <property type="entry name" value="PAS-like_dom_sf"/>
</dbReference>
<comment type="catalytic activity">
    <reaction evidence="1">
        <text>ATP + protein L-histidine = ADP + protein N-phospho-L-histidine.</text>
        <dbReference type="EC" id="2.7.13.3"/>
    </reaction>
</comment>
<evidence type="ECO:0000256" key="9">
    <source>
        <dbReference type="ARBA" id="ARBA00023012"/>
    </source>
</evidence>
<dbReference type="Pfam" id="PF12860">
    <property type="entry name" value="PAS_7"/>
    <property type="match status" value="1"/>
</dbReference>
<accession>A0A2M6UXQ3</accession>
<feature type="coiled-coil region" evidence="11">
    <location>
        <begin position="509"/>
        <end position="553"/>
    </location>
</feature>
<keyword evidence="12" id="KW-1133">Transmembrane helix</keyword>
<feature type="transmembrane region" description="Helical" evidence="12">
    <location>
        <begin position="53"/>
        <end position="75"/>
    </location>
</feature>
<sequence length="773" mass="86783">MAKLDAYNAPTEIYADSKSSAQSHKAQTKPVYLLSGSAYQKLFFIEPWLRRSLPFVIVAFLIVLVVIRFVSVYDWRNTIDKSTRSTLTLLASHITNTIDRDLLAVSQRGKGSALSHSHLQNILTTFRNHDFINPSTLIAIVDQKGNVLASSSSEIILEKPLQDFISDSIALQSLGQDAGIMKITIGKDTPALASFHQTENGQYGVFISEKTQDSAMEWRKFFSLNITLFIGTSGIILVLLYAYYNQLLRARKTDLVSEKIQNRIDMAMMRGRCGLWDWNMARGRVYWSRAMYEMLGYIPQDALLSISQISAIINPNDANFFDLAQELMGGKKKHIDINVPMRHADGHYVWMRLRAEVTEEEEPHLVGISFDISEQQQLAEQTAQADLRIRDAIENISESFVLWDAEGRLVMSNSKFCEYAAIPKQILQSGIQRATVEAMARPALSEYPLKDDGTGNLTSIRQTANGYWLKINERRTQDGGLVCIGTDISELKQQQEKFEDSERRLFSFIQELKRTRGSAQQRATEVEKLNKSLKEEKERAESANKAKSEFLANMSHELRTPLNAILGFSDIMLQSTFGPLGSKRYKEYMHDIYNSGTHLLTLINDILDMSKIEAGRFTLDCKNTNLEPIISEAVRTLTPQAQEKNIAVTTNITSELHAEVDGRAMKQIFLNLISNAVKFTPSGGNIDVCAFKKKNNLIFKITDTGVGIPQSAIKKLGQPFEQVENQLTKSHTGSGLGLAISRSLLELHKGKLEITSKEMKGTTVTIIMPITQS</sequence>
<dbReference type="CDD" id="cd18774">
    <property type="entry name" value="PDC2_HK_sensor"/>
    <property type="match status" value="1"/>
</dbReference>
<evidence type="ECO:0000256" key="8">
    <source>
        <dbReference type="ARBA" id="ARBA00022840"/>
    </source>
</evidence>
<dbReference type="InterPro" id="IPR003661">
    <property type="entry name" value="HisK_dim/P_dom"/>
</dbReference>
<dbReference type="FunFam" id="1.10.287.130:FF:000038">
    <property type="entry name" value="Sensory transduction histidine kinase"/>
    <property type="match status" value="1"/>
</dbReference>
<dbReference type="Gene3D" id="3.30.450.20">
    <property type="entry name" value="PAS domain"/>
    <property type="match status" value="2"/>
</dbReference>
<dbReference type="InterPro" id="IPR013655">
    <property type="entry name" value="PAS_fold_3"/>
</dbReference>
<dbReference type="InterPro" id="IPR036097">
    <property type="entry name" value="HisK_dim/P_sf"/>
</dbReference>
<dbReference type="SMART" id="SM00388">
    <property type="entry name" value="HisKA"/>
    <property type="match status" value="1"/>
</dbReference>
<dbReference type="InterPro" id="IPR003594">
    <property type="entry name" value="HATPase_dom"/>
</dbReference>
<evidence type="ECO:0000256" key="12">
    <source>
        <dbReference type="SAM" id="Phobius"/>
    </source>
</evidence>
<evidence type="ECO:0000256" key="6">
    <source>
        <dbReference type="ARBA" id="ARBA00022741"/>
    </source>
</evidence>
<dbReference type="GO" id="GO:0016020">
    <property type="term" value="C:membrane"/>
    <property type="evidence" value="ECO:0007669"/>
    <property type="project" value="UniProtKB-SubCell"/>
</dbReference>
<dbReference type="Pfam" id="PF00512">
    <property type="entry name" value="HisKA"/>
    <property type="match status" value="1"/>
</dbReference>
<evidence type="ECO:0000256" key="11">
    <source>
        <dbReference type="SAM" id="Coils"/>
    </source>
</evidence>
<evidence type="ECO:0000256" key="7">
    <source>
        <dbReference type="ARBA" id="ARBA00022777"/>
    </source>
</evidence>
<evidence type="ECO:0000256" key="2">
    <source>
        <dbReference type="ARBA" id="ARBA00004370"/>
    </source>
</evidence>
<organism evidence="14 15">
    <name type="scientific">Bartonella tribocorum</name>
    <dbReference type="NCBI Taxonomy" id="85701"/>
    <lineage>
        <taxon>Bacteria</taxon>
        <taxon>Pseudomonadati</taxon>
        <taxon>Pseudomonadota</taxon>
        <taxon>Alphaproteobacteria</taxon>
        <taxon>Hyphomicrobiales</taxon>
        <taxon>Bartonellaceae</taxon>
        <taxon>Bartonella</taxon>
    </lineage>
</organism>
<keyword evidence="9" id="KW-0902">Two-component regulatory system</keyword>
<dbReference type="PRINTS" id="PR00344">
    <property type="entry name" value="BCTRLSENSOR"/>
</dbReference>
<name>A0A2M6UXQ3_9HYPH</name>
<reference evidence="14 15" key="1">
    <citation type="submission" date="2017-06" db="EMBL/GenBank/DDBJ databases">
        <title>Draft genome of Bartonella tribocorum C635.</title>
        <authorList>
            <person name="Hadjadj L."/>
            <person name="Jiyipong T."/>
            <person name="Diene S.M."/>
            <person name="Morand S."/>
            <person name="Rolain J.-M."/>
        </authorList>
    </citation>
    <scope>NUCLEOTIDE SEQUENCE [LARGE SCALE GENOMIC DNA]</scope>
    <source>
        <strain evidence="14 15">C635</strain>
    </source>
</reference>
<dbReference type="SUPFAM" id="SSF55785">
    <property type="entry name" value="PYP-like sensor domain (PAS domain)"/>
    <property type="match status" value="2"/>
</dbReference>
<feature type="transmembrane region" description="Helical" evidence="12">
    <location>
        <begin position="221"/>
        <end position="244"/>
    </location>
</feature>
<dbReference type="InterPro" id="IPR050736">
    <property type="entry name" value="Sensor_HK_Regulatory"/>
</dbReference>
<dbReference type="NCBIfam" id="TIGR00229">
    <property type="entry name" value="sensory_box"/>
    <property type="match status" value="1"/>
</dbReference>
<feature type="domain" description="Histidine kinase" evidence="13">
    <location>
        <begin position="553"/>
        <end position="772"/>
    </location>
</feature>
<evidence type="ECO:0000256" key="1">
    <source>
        <dbReference type="ARBA" id="ARBA00000085"/>
    </source>
</evidence>
<dbReference type="CDD" id="cd00082">
    <property type="entry name" value="HisKA"/>
    <property type="match status" value="1"/>
</dbReference>
<dbReference type="OrthoDB" id="9801651at2"/>
<dbReference type="AlphaFoldDB" id="A0A2M6UXQ3"/>
<comment type="subcellular location">
    <subcellularLocation>
        <location evidence="2">Membrane</location>
    </subcellularLocation>
</comment>
<dbReference type="Gene3D" id="3.30.565.10">
    <property type="entry name" value="Histidine kinase-like ATPase, C-terminal domain"/>
    <property type="match status" value="1"/>
</dbReference>
<dbReference type="GO" id="GO:0000155">
    <property type="term" value="F:phosphorelay sensor kinase activity"/>
    <property type="evidence" value="ECO:0007669"/>
    <property type="project" value="InterPro"/>
</dbReference>
<keyword evidence="7 14" id="KW-0418">Kinase</keyword>
<keyword evidence="12" id="KW-0812">Transmembrane</keyword>
<evidence type="ECO:0000313" key="14">
    <source>
        <dbReference type="EMBL" id="PIT70874.1"/>
    </source>
</evidence>